<dbReference type="SUPFAM" id="SSF55031">
    <property type="entry name" value="Bacterial exopeptidase dimerisation domain"/>
    <property type="match status" value="1"/>
</dbReference>
<dbReference type="EMBL" id="NEXD01000013">
    <property type="protein sequence ID" value="PSN86097.1"/>
    <property type="molecule type" value="Genomic_DNA"/>
</dbReference>
<dbReference type="SUPFAM" id="SSF53187">
    <property type="entry name" value="Zn-dependent exopeptidases"/>
    <property type="match status" value="1"/>
</dbReference>
<dbReference type="InterPro" id="IPR002933">
    <property type="entry name" value="Peptidase_M20"/>
</dbReference>
<dbReference type="AlphaFoldDB" id="A0A2R6AI86"/>
<dbReference type="Proteomes" id="UP000240569">
    <property type="component" value="Unassembled WGS sequence"/>
</dbReference>
<accession>A0A2R6AI86</accession>
<sequence>MPKEGYVERFEKPIKSHVELHIEQGPVLESNNKDIGIVTGIVGVRWLKITFIGKQSHAGATPMNMRRDPVIPLAKTALKIRETALSYKEMVGTAGYIKVFPNVVNVIAGEATITADIRTLDLTDLENAVQKILRSAKMYAQNEKVGFNYSILQNKDPVICSQSVMQAIKQSTEELGYSYILLPSRAGHDTQNVAKITKDVGMIFVPSKGGISHSPDEWTEWEQAHKGVEVLKNVLIRLASNIKS</sequence>
<evidence type="ECO:0000313" key="3">
    <source>
        <dbReference type="EMBL" id="PSN86097.1"/>
    </source>
</evidence>
<dbReference type="PANTHER" id="PTHR32494:SF5">
    <property type="entry name" value="ALLANTOATE AMIDOHYDROLASE"/>
    <property type="match status" value="1"/>
</dbReference>
<gene>
    <name evidence="3" type="ORF">B9Q02_03720</name>
</gene>
<protein>
    <recommendedName>
        <fullName evidence="2">Peptidase M20 dimerisation domain-containing protein</fullName>
    </recommendedName>
</protein>
<dbReference type="InterPro" id="IPR011650">
    <property type="entry name" value="Peptidase_M20_dimer"/>
</dbReference>
<feature type="domain" description="Peptidase M20 dimerisation" evidence="2">
    <location>
        <begin position="40"/>
        <end position="133"/>
    </location>
</feature>
<evidence type="ECO:0000313" key="4">
    <source>
        <dbReference type="Proteomes" id="UP000240569"/>
    </source>
</evidence>
<evidence type="ECO:0000259" key="2">
    <source>
        <dbReference type="Pfam" id="PF07687"/>
    </source>
</evidence>
<comment type="caution">
    <text evidence="3">The sequence shown here is derived from an EMBL/GenBank/DDBJ whole genome shotgun (WGS) entry which is preliminary data.</text>
</comment>
<dbReference type="PANTHER" id="PTHR32494">
    <property type="entry name" value="ALLANTOATE DEIMINASE-RELATED"/>
    <property type="match status" value="1"/>
</dbReference>
<keyword evidence="1" id="KW-0378">Hydrolase</keyword>
<organism evidence="3 4">
    <name type="scientific">Candidatus Marsarchaeota G1 archaeon BE_D</name>
    <dbReference type="NCBI Taxonomy" id="1978156"/>
    <lineage>
        <taxon>Archaea</taxon>
        <taxon>Candidatus Marsarchaeota</taxon>
        <taxon>Candidatus Marsarchaeota group 1</taxon>
    </lineage>
</organism>
<reference evidence="3 4" key="1">
    <citation type="submission" date="2017-04" db="EMBL/GenBank/DDBJ databases">
        <title>Novel microbial lineages endemic to geothermal iron-oxide mats fill important gaps in the evolutionary history of Archaea.</title>
        <authorList>
            <person name="Jay Z.J."/>
            <person name="Beam J.P."/>
            <person name="Dlakic M."/>
            <person name="Rusch D.B."/>
            <person name="Kozubal M.A."/>
            <person name="Inskeep W.P."/>
        </authorList>
    </citation>
    <scope>NUCLEOTIDE SEQUENCE [LARGE SCALE GENOMIC DNA]</scope>
    <source>
        <strain evidence="3">BE_D</strain>
    </source>
</reference>
<dbReference type="GO" id="GO:0016813">
    <property type="term" value="F:hydrolase activity, acting on carbon-nitrogen (but not peptide) bonds, in linear amidines"/>
    <property type="evidence" value="ECO:0007669"/>
    <property type="project" value="InterPro"/>
</dbReference>
<dbReference type="Pfam" id="PF01546">
    <property type="entry name" value="Peptidase_M20"/>
    <property type="match status" value="1"/>
</dbReference>
<dbReference type="InterPro" id="IPR036264">
    <property type="entry name" value="Bact_exopeptidase_dim_dom"/>
</dbReference>
<dbReference type="InterPro" id="IPR010158">
    <property type="entry name" value="Amidase_Cbmase"/>
</dbReference>
<name>A0A2R6AI86_9ARCH</name>
<dbReference type="Pfam" id="PF07687">
    <property type="entry name" value="M20_dimer"/>
    <property type="match status" value="1"/>
</dbReference>
<dbReference type="Gene3D" id="3.40.630.10">
    <property type="entry name" value="Zn peptidases"/>
    <property type="match status" value="1"/>
</dbReference>
<evidence type="ECO:0000256" key="1">
    <source>
        <dbReference type="ARBA" id="ARBA00022801"/>
    </source>
</evidence>
<dbReference type="NCBIfam" id="TIGR01879">
    <property type="entry name" value="hydantase"/>
    <property type="match status" value="1"/>
</dbReference>
<proteinExistence type="predicted"/>
<dbReference type="Gene3D" id="3.30.70.360">
    <property type="match status" value="1"/>
</dbReference>